<dbReference type="PANTHER" id="PTHR30346">
    <property type="entry name" value="TRANSCRIPTIONAL DUAL REGULATOR HCAR-RELATED"/>
    <property type="match status" value="1"/>
</dbReference>
<dbReference type="Pfam" id="PF03466">
    <property type="entry name" value="LysR_substrate"/>
    <property type="match status" value="1"/>
</dbReference>
<dbReference type="PRINTS" id="PR00039">
    <property type="entry name" value="HTHLYSR"/>
</dbReference>
<evidence type="ECO:0000256" key="4">
    <source>
        <dbReference type="ARBA" id="ARBA00023163"/>
    </source>
</evidence>
<sequence>MVMELRQLRYFVTVAEEASFTRAAAKLHVAQPGISSQIQRLERELGQPLLERSARSVRLTQVGEAVLPHARAALAAEEGARSAVGELTGLLRGRVALGAIPSCAVFDLPGLLAGFHDRHRAVEITLSESRSDVLFAGLRSGELDVAVAAYSGTEPPPGIEARVLADEPLVAAVATTDPLAAFDAVALADLRDRAFITLPPGPGIRSALDEGCAAAGFRPRIAFEASDPAMLAELARRGLGVALLPESAIGERPGELHGLELTRPRLRGCVSLVWRSGGPGGPAARAFLRYAVDTLTPGE</sequence>
<dbReference type="GO" id="GO:0003700">
    <property type="term" value="F:DNA-binding transcription factor activity"/>
    <property type="evidence" value="ECO:0007669"/>
    <property type="project" value="InterPro"/>
</dbReference>
<dbReference type="EMBL" id="CM001439">
    <property type="protein sequence ID" value="EHR51413.1"/>
    <property type="molecule type" value="Genomic_DNA"/>
</dbReference>
<gene>
    <name evidence="6" type="ORF">SacmaDRAFT_3186</name>
</gene>
<evidence type="ECO:0000313" key="6">
    <source>
        <dbReference type="EMBL" id="EHR51413.1"/>
    </source>
</evidence>
<protein>
    <submittedName>
        <fullName evidence="6">Transcriptional regulator</fullName>
    </submittedName>
</protein>
<dbReference type="InterPro" id="IPR005119">
    <property type="entry name" value="LysR_subst-bd"/>
</dbReference>
<evidence type="ECO:0000256" key="1">
    <source>
        <dbReference type="ARBA" id="ARBA00009437"/>
    </source>
</evidence>
<name>H5X8P4_9PSEU</name>
<dbReference type="Gene3D" id="3.40.190.290">
    <property type="match status" value="1"/>
</dbReference>
<keyword evidence="3" id="KW-0238">DNA-binding</keyword>
<dbReference type="SUPFAM" id="SSF53850">
    <property type="entry name" value="Periplasmic binding protein-like II"/>
    <property type="match status" value="1"/>
</dbReference>
<dbReference type="STRING" id="882083.SacmaDRAFT_3186"/>
<dbReference type="InterPro" id="IPR036388">
    <property type="entry name" value="WH-like_DNA-bd_sf"/>
</dbReference>
<dbReference type="GO" id="GO:0003677">
    <property type="term" value="F:DNA binding"/>
    <property type="evidence" value="ECO:0007669"/>
    <property type="project" value="UniProtKB-KW"/>
</dbReference>
<organism evidence="6 7">
    <name type="scientific">Saccharomonospora marina XMU15</name>
    <dbReference type="NCBI Taxonomy" id="882083"/>
    <lineage>
        <taxon>Bacteria</taxon>
        <taxon>Bacillati</taxon>
        <taxon>Actinomycetota</taxon>
        <taxon>Actinomycetes</taxon>
        <taxon>Pseudonocardiales</taxon>
        <taxon>Pseudonocardiaceae</taxon>
        <taxon>Saccharomonospora</taxon>
    </lineage>
</organism>
<keyword evidence="7" id="KW-1185">Reference proteome</keyword>
<dbReference type="FunFam" id="1.10.10.10:FF:000001">
    <property type="entry name" value="LysR family transcriptional regulator"/>
    <property type="match status" value="1"/>
</dbReference>
<evidence type="ECO:0000259" key="5">
    <source>
        <dbReference type="PROSITE" id="PS50931"/>
    </source>
</evidence>
<dbReference type="Gene3D" id="1.10.10.10">
    <property type="entry name" value="Winged helix-like DNA-binding domain superfamily/Winged helix DNA-binding domain"/>
    <property type="match status" value="1"/>
</dbReference>
<reference evidence="6 7" key="1">
    <citation type="journal article" date="2012" name="Stand. Genomic Sci.">
        <title>Genome sequence of the ocean sediment bacterium Saccharomonospora marina type strain (XMU15(T)).</title>
        <authorList>
            <person name="Klenk H.P."/>
            <person name="Lu M."/>
            <person name="Lucas S."/>
            <person name="Lapidus A."/>
            <person name="Copeland A."/>
            <person name="Pitluck S."/>
            <person name="Goodwin L.A."/>
            <person name="Han C."/>
            <person name="Tapia R."/>
            <person name="Brambilla E.M."/>
            <person name="Potter G."/>
            <person name="Land M."/>
            <person name="Ivanova N."/>
            <person name="Rohde M."/>
            <person name="Goker M."/>
            <person name="Detter J.C."/>
            <person name="Li W.J."/>
            <person name="Kyrpides N.C."/>
            <person name="Woyke T."/>
        </authorList>
    </citation>
    <scope>NUCLEOTIDE SEQUENCE [LARGE SCALE GENOMIC DNA]</scope>
    <source>
        <strain evidence="6 7">XMU15</strain>
    </source>
</reference>
<dbReference type="InterPro" id="IPR036390">
    <property type="entry name" value="WH_DNA-bd_sf"/>
</dbReference>
<feature type="domain" description="HTH lysR-type" evidence="5">
    <location>
        <begin position="3"/>
        <end position="60"/>
    </location>
</feature>
<evidence type="ECO:0000256" key="3">
    <source>
        <dbReference type="ARBA" id="ARBA00023125"/>
    </source>
</evidence>
<dbReference type="CDD" id="cd08436">
    <property type="entry name" value="PBP2_LTTR_like_3"/>
    <property type="match status" value="1"/>
</dbReference>
<evidence type="ECO:0000256" key="2">
    <source>
        <dbReference type="ARBA" id="ARBA00023015"/>
    </source>
</evidence>
<comment type="similarity">
    <text evidence="1">Belongs to the LysR transcriptional regulatory family.</text>
</comment>
<evidence type="ECO:0000313" key="7">
    <source>
        <dbReference type="Proteomes" id="UP000004926"/>
    </source>
</evidence>
<dbReference type="Proteomes" id="UP000004926">
    <property type="component" value="Chromosome"/>
</dbReference>
<keyword evidence="4" id="KW-0804">Transcription</keyword>
<dbReference type="AlphaFoldDB" id="H5X8P4"/>
<dbReference type="HOGENOM" id="CLU_039613_6_4_11"/>
<keyword evidence="2" id="KW-0805">Transcription regulation</keyword>
<dbReference type="GO" id="GO:0032993">
    <property type="term" value="C:protein-DNA complex"/>
    <property type="evidence" value="ECO:0007669"/>
    <property type="project" value="TreeGrafter"/>
</dbReference>
<dbReference type="eggNOG" id="COG0583">
    <property type="taxonomic scope" value="Bacteria"/>
</dbReference>
<dbReference type="PANTHER" id="PTHR30346:SF28">
    <property type="entry name" value="HTH-TYPE TRANSCRIPTIONAL REGULATOR CYNR"/>
    <property type="match status" value="1"/>
</dbReference>
<dbReference type="InterPro" id="IPR000847">
    <property type="entry name" value="LysR_HTH_N"/>
</dbReference>
<dbReference type="PROSITE" id="PS50931">
    <property type="entry name" value="HTH_LYSR"/>
    <property type="match status" value="1"/>
</dbReference>
<dbReference type="Pfam" id="PF00126">
    <property type="entry name" value="HTH_1"/>
    <property type="match status" value="1"/>
</dbReference>
<accession>H5X8P4</accession>
<dbReference type="SUPFAM" id="SSF46785">
    <property type="entry name" value="Winged helix' DNA-binding domain"/>
    <property type="match status" value="1"/>
</dbReference>
<proteinExistence type="inferred from homology"/>